<accession>A0A1Y2D411</accession>
<evidence type="ECO:0000313" key="3">
    <source>
        <dbReference type="EMBL" id="ORY53894.1"/>
    </source>
</evidence>
<feature type="transmembrane region" description="Helical" evidence="2">
    <location>
        <begin position="12"/>
        <end position="34"/>
    </location>
</feature>
<comment type="caution">
    <text evidence="3">The sequence shown here is derived from an EMBL/GenBank/DDBJ whole genome shotgun (WGS) entry which is preliminary data.</text>
</comment>
<evidence type="ECO:0000313" key="4">
    <source>
        <dbReference type="Proteomes" id="UP000193642"/>
    </source>
</evidence>
<keyword evidence="2" id="KW-1133">Transmembrane helix</keyword>
<organism evidence="3 4">
    <name type="scientific">Rhizoclosmatium globosum</name>
    <dbReference type="NCBI Taxonomy" id="329046"/>
    <lineage>
        <taxon>Eukaryota</taxon>
        <taxon>Fungi</taxon>
        <taxon>Fungi incertae sedis</taxon>
        <taxon>Chytridiomycota</taxon>
        <taxon>Chytridiomycota incertae sedis</taxon>
        <taxon>Chytridiomycetes</taxon>
        <taxon>Chytridiales</taxon>
        <taxon>Chytriomycetaceae</taxon>
        <taxon>Rhizoclosmatium</taxon>
    </lineage>
</organism>
<protein>
    <submittedName>
        <fullName evidence="3">Uncharacterized protein</fullName>
    </submittedName>
</protein>
<keyword evidence="4" id="KW-1185">Reference proteome</keyword>
<dbReference type="AlphaFoldDB" id="A0A1Y2D411"/>
<reference evidence="3 4" key="1">
    <citation type="submission" date="2016-07" db="EMBL/GenBank/DDBJ databases">
        <title>Pervasive Adenine N6-methylation of Active Genes in Fungi.</title>
        <authorList>
            <consortium name="DOE Joint Genome Institute"/>
            <person name="Mondo S.J."/>
            <person name="Dannebaum R.O."/>
            <person name="Kuo R.C."/>
            <person name="Labutti K."/>
            <person name="Haridas S."/>
            <person name="Kuo A."/>
            <person name="Salamov A."/>
            <person name="Ahrendt S.R."/>
            <person name="Lipzen A."/>
            <person name="Sullivan W."/>
            <person name="Andreopoulos W.B."/>
            <person name="Clum A."/>
            <person name="Lindquist E."/>
            <person name="Daum C."/>
            <person name="Ramamoorthy G.K."/>
            <person name="Gryganskyi A."/>
            <person name="Culley D."/>
            <person name="Magnuson J.K."/>
            <person name="James T.Y."/>
            <person name="O'Malley M.A."/>
            <person name="Stajich J.E."/>
            <person name="Spatafora J.W."/>
            <person name="Visel A."/>
            <person name="Grigoriev I.V."/>
        </authorList>
    </citation>
    <scope>NUCLEOTIDE SEQUENCE [LARGE SCALE GENOMIC DNA]</scope>
    <source>
        <strain evidence="3 4">JEL800</strain>
    </source>
</reference>
<evidence type="ECO:0000256" key="1">
    <source>
        <dbReference type="SAM" id="MobiDB-lite"/>
    </source>
</evidence>
<proteinExistence type="predicted"/>
<keyword evidence="2" id="KW-0472">Membrane</keyword>
<dbReference type="Proteomes" id="UP000193642">
    <property type="component" value="Unassembled WGS sequence"/>
</dbReference>
<evidence type="ECO:0000256" key="2">
    <source>
        <dbReference type="SAM" id="Phobius"/>
    </source>
</evidence>
<keyword evidence="2" id="KW-0812">Transmembrane</keyword>
<name>A0A1Y2D411_9FUNG</name>
<sequence>MSEQHAKPSTAIVQSSTVFLVILTLLAFPIIFLAPTFAPKTHADASTPQNESGAKNPLSPGSNADTSATRNQWVIYHNPNPQIAGRPCTYSPPVPSNIPPPKICGPLYYDTKQKAWVTKVLKCDPTGVYKDWFTIKAACKMEKEKSQFCVFEQGKSDTCKNIDEFRAKF</sequence>
<dbReference type="EMBL" id="MCGO01000001">
    <property type="protein sequence ID" value="ORY53894.1"/>
    <property type="molecule type" value="Genomic_DNA"/>
</dbReference>
<feature type="compositionally biased region" description="Polar residues" evidence="1">
    <location>
        <begin position="44"/>
        <end position="65"/>
    </location>
</feature>
<feature type="region of interest" description="Disordered" evidence="1">
    <location>
        <begin position="42"/>
        <end position="65"/>
    </location>
</feature>
<gene>
    <name evidence="3" type="ORF">BCR33DRAFT_711236</name>
</gene>